<gene>
    <name evidence="2" type="ORF">DEO72_LG9g932</name>
</gene>
<dbReference type="Proteomes" id="UP000501690">
    <property type="component" value="Linkage Group LG9"/>
</dbReference>
<evidence type="ECO:0000256" key="1">
    <source>
        <dbReference type="SAM" id="MobiDB-lite"/>
    </source>
</evidence>
<evidence type="ECO:0000313" key="3">
    <source>
        <dbReference type="Proteomes" id="UP000501690"/>
    </source>
</evidence>
<feature type="compositionally biased region" description="Basic and acidic residues" evidence="1">
    <location>
        <begin position="34"/>
        <end position="77"/>
    </location>
</feature>
<evidence type="ECO:0000313" key="2">
    <source>
        <dbReference type="EMBL" id="QCE05923.1"/>
    </source>
</evidence>
<proteinExistence type="predicted"/>
<name>A0A4D6MWV2_VIGUN</name>
<accession>A0A4D6MWV2</accession>
<dbReference type="EMBL" id="CP039353">
    <property type="protein sequence ID" value="QCE05923.1"/>
    <property type="molecule type" value="Genomic_DNA"/>
</dbReference>
<sequence>MAITSSTGNNGGDDPPTMEQIMQHIENLRRENEVMRKQVSDEQTRWQERETTRRAEVEAESERLRKEASESRQRLEEPQYAEGCKSARPRYVLGRTLVR</sequence>
<protein>
    <submittedName>
        <fullName evidence="2">Uncharacterized protein</fullName>
    </submittedName>
</protein>
<reference evidence="2 3" key="1">
    <citation type="submission" date="2019-04" db="EMBL/GenBank/DDBJ databases">
        <title>An improved genome assembly and genetic linkage map for asparagus bean, Vigna unguiculata ssp. sesquipedialis.</title>
        <authorList>
            <person name="Xia Q."/>
            <person name="Zhang R."/>
            <person name="Dong Y."/>
        </authorList>
    </citation>
    <scope>NUCLEOTIDE SEQUENCE [LARGE SCALE GENOMIC DNA]</scope>
    <source>
        <tissue evidence="2">Leaf</tissue>
    </source>
</reference>
<dbReference type="AlphaFoldDB" id="A0A4D6MWV2"/>
<keyword evidence="3" id="KW-1185">Reference proteome</keyword>
<feature type="region of interest" description="Disordered" evidence="1">
    <location>
        <begin position="34"/>
        <end position="81"/>
    </location>
</feature>
<organism evidence="2 3">
    <name type="scientific">Vigna unguiculata</name>
    <name type="common">Cowpea</name>
    <dbReference type="NCBI Taxonomy" id="3917"/>
    <lineage>
        <taxon>Eukaryota</taxon>
        <taxon>Viridiplantae</taxon>
        <taxon>Streptophyta</taxon>
        <taxon>Embryophyta</taxon>
        <taxon>Tracheophyta</taxon>
        <taxon>Spermatophyta</taxon>
        <taxon>Magnoliopsida</taxon>
        <taxon>eudicotyledons</taxon>
        <taxon>Gunneridae</taxon>
        <taxon>Pentapetalae</taxon>
        <taxon>rosids</taxon>
        <taxon>fabids</taxon>
        <taxon>Fabales</taxon>
        <taxon>Fabaceae</taxon>
        <taxon>Papilionoideae</taxon>
        <taxon>50 kb inversion clade</taxon>
        <taxon>NPAAA clade</taxon>
        <taxon>indigoferoid/millettioid clade</taxon>
        <taxon>Phaseoleae</taxon>
        <taxon>Vigna</taxon>
    </lineage>
</organism>